<dbReference type="EMBL" id="DSRU01000301">
    <property type="protein sequence ID" value="HFN00189.1"/>
    <property type="molecule type" value="Genomic_DNA"/>
</dbReference>
<protein>
    <submittedName>
        <fullName evidence="1">DUF2997 domain-containing protein</fullName>
    </submittedName>
</protein>
<dbReference type="InterPro" id="IPR021375">
    <property type="entry name" value="DUF2997"/>
</dbReference>
<sequence>MAEYQRIEYRIGKDGKIVETVIDGNGTSCTTATQGIEQALGEIESRELLPSYSMDESYLEIDNIQSTQS</sequence>
<accession>A0A7C3KHS5</accession>
<comment type="caution">
    <text evidence="1">The sequence shown here is derived from an EMBL/GenBank/DDBJ whole genome shotgun (WGS) entry which is preliminary data.</text>
</comment>
<dbReference type="AlphaFoldDB" id="A0A7C3KHS5"/>
<gene>
    <name evidence="1" type="ORF">ENR64_21015</name>
</gene>
<dbReference type="Pfam" id="PF11211">
    <property type="entry name" value="DUF2997"/>
    <property type="match status" value="1"/>
</dbReference>
<name>A0A7C3KHS5_9CYAN</name>
<proteinExistence type="predicted"/>
<evidence type="ECO:0000313" key="1">
    <source>
        <dbReference type="EMBL" id="HFN00189.1"/>
    </source>
</evidence>
<reference evidence="1" key="1">
    <citation type="journal article" date="2020" name="mSystems">
        <title>Genome- and Community-Level Interaction Insights into Carbon Utilization and Element Cycling Functions of Hydrothermarchaeota in Hydrothermal Sediment.</title>
        <authorList>
            <person name="Zhou Z."/>
            <person name="Liu Y."/>
            <person name="Xu W."/>
            <person name="Pan J."/>
            <person name="Luo Z.H."/>
            <person name="Li M."/>
        </authorList>
    </citation>
    <scope>NUCLEOTIDE SEQUENCE [LARGE SCALE GENOMIC DNA]</scope>
    <source>
        <strain evidence="1">SpSt-418</strain>
    </source>
</reference>
<organism evidence="1">
    <name type="scientific">Oscillatoriales cyanobacterium SpSt-418</name>
    <dbReference type="NCBI Taxonomy" id="2282169"/>
    <lineage>
        <taxon>Bacteria</taxon>
        <taxon>Bacillati</taxon>
        <taxon>Cyanobacteriota</taxon>
        <taxon>Cyanophyceae</taxon>
        <taxon>Oscillatoriophycideae</taxon>
        <taxon>Oscillatoriales</taxon>
    </lineage>
</organism>